<reference evidence="2" key="1">
    <citation type="submission" date="2020-04" db="EMBL/GenBank/DDBJ databases">
        <title>Hybrid Assembly of Korean Phytophthora infestans isolates.</title>
        <authorList>
            <person name="Prokchorchik M."/>
            <person name="Lee Y."/>
            <person name="Seo J."/>
            <person name="Cho J.-H."/>
            <person name="Park Y.-E."/>
            <person name="Jang D.-C."/>
            <person name="Im J.-S."/>
            <person name="Choi J.-G."/>
            <person name="Park H.-J."/>
            <person name="Lee G.-B."/>
            <person name="Lee Y.-G."/>
            <person name="Hong S.-Y."/>
            <person name="Cho K."/>
            <person name="Sohn K.H."/>
        </authorList>
    </citation>
    <scope>NUCLEOTIDE SEQUENCE</scope>
    <source>
        <strain evidence="2">KR_1_A1</strain>
    </source>
</reference>
<feature type="compositionally biased region" description="Basic and acidic residues" evidence="1">
    <location>
        <begin position="1"/>
        <end position="10"/>
    </location>
</feature>
<protein>
    <submittedName>
        <fullName evidence="2">Uncharacterized protein</fullName>
    </submittedName>
</protein>
<dbReference type="EMBL" id="WSZM01001335">
    <property type="protein sequence ID" value="KAF4027701.1"/>
    <property type="molecule type" value="Genomic_DNA"/>
</dbReference>
<evidence type="ECO:0000313" key="2">
    <source>
        <dbReference type="EMBL" id="KAF4027701.1"/>
    </source>
</evidence>
<evidence type="ECO:0000313" key="3">
    <source>
        <dbReference type="Proteomes" id="UP000602510"/>
    </source>
</evidence>
<gene>
    <name evidence="2" type="ORF">GN244_ATG20680</name>
</gene>
<sequence length="114" mass="13291">MKQESKHTEDDNSTEGTSQKIRTNRKHTKSSQCEALTWLAAQIVASQISEEQEETWKKQALLLRDQTVAHKLEMLSGMLQRTVEEKKRLLKVVRKREVDENDSDDIEELLRLTI</sequence>
<feature type="region of interest" description="Disordered" evidence="1">
    <location>
        <begin position="1"/>
        <end position="31"/>
    </location>
</feature>
<name>A0A833SSH2_PHYIN</name>
<proteinExistence type="predicted"/>
<dbReference type="AlphaFoldDB" id="A0A833SSH2"/>
<evidence type="ECO:0000256" key="1">
    <source>
        <dbReference type="SAM" id="MobiDB-lite"/>
    </source>
</evidence>
<comment type="caution">
    <text evidence="2">The sequence shown here is derived from an EMBL/GenBank/DDBJ whole genome shotgun (WGS) entry which is preliminary data.</text>
</comment>
<organism evidence="2 3">
    <name type="scientific">Phytophthora infestans</name>
    <name type="common">Potato late blight agent</name>
    <name type="synonym">Botrytis infestans</name>
    <dbReference type="NCBI Taxonomy" id="4787"/>
    <lineage>
        <taxon>Eukaryota</taxon>
        <taxon>Sar</taxon>
        <taxon>Stramenopiles</taxon>
        <taxon>Oomycota</taxon>
        <taxon>Peronosporomycetes</taxon>
        <taxon>Peronosporales</taxon>
        <taxon>Peronosporaceae</taxon>
        <taxon>Phytophthora</taxon>
    </lineage>
</organism>
<dbReference type="Proteomes" id="UP000602510">
    <property type="component" value="Unassembled WGS sequence"/>
</dbReference>
<accession>A0A833SSH2</accession>
<keyword evidence="3" id="KW-1185">Reference proteome</keyword>